<reference evidence="3" key="1">
    <citation type="submission" date="2015-12" db="EMBL/GenBank/DDBJ databases">
        <title>Update maize B73 reference genome by single molecule sequencing technologies.</title>
        <authorList>
            <consortium name="Maize Genome Sequencing Project"/>
            <person name="Ware D."/>
        </authorList>
    </citation>
    <scope>NUCLEOTIDE SEQUENCE [LARGE SCALE GENOMIC DNA]</scope>
    <source>
        <strain evidence="3">cv. B73</strain>
    </source>
</reference>
<dbReference type="AlphaFoldDB" id="A0A804MWP4"/>
<protein>
    <submittedName>
        <fullName evidence="2">Uncharacterized protein</fullName>
    </submittedName>
</protein>
<feature type="compositionally biased region" description="Gly residues" evidence="1">
    <location>
        <begin position="244"/>
        <end position="253"/>
    </location>
</feature>
<organism evidence="2 3">
    <name type="scientific">Zea mays</name>
    <name type="common">Maize</name>
    <dbReference type="NCBI Taxonomy" id="4577"/>
    <lineage>
        <taxon>Eukaryota</taxon>
        <taxon>Viridiplantae</taxon>
        <taxon>Streptophyta</taxon>
        <taxon>Embryophyta</taxon>
        <taxon>Tracheophyta</taxon>
        <taxon>Spermatophyta</taxon>
        <taxon>Magnoliopsida</taxon>
        <taxon>Liliopsida</taxon>
        <taxon>Poales</taxon>
        <taxon>Poaceae</taxon>
        <taxon>PACMAD clade</taxon>
        <taxon>Panicoideae</taxon>
        <taxon>Andropogonodae</taxon>
        <taxon>Andropogoneae</taxon>
        <taxon>Tripsacinae</taxon>
        <taxon>Zea</taxon>
    </lineage>
</organism>
<reference evidence="2" key="2">
    <citation type="submission" date="2019-07" db="EMBL/GenBank/DDBJ databases">
        <authorList>
            <person name="Seetharam A."/>
            <person name="Woodhouse M."/>
            <person name="Cannon E."/>
        </authorList>
    </citation>
    <scope>NUCLEOTIDE SEQUENCE [LARGE SCALE GENOMIC DNA]</scope>
    <source>
        <strain evidence="2">cv. B73</strain>
    </source>
</reference>
<feature type="compositionally biased region" description="Low complexity" evidence="1">
    <location>
        <begin position="178"/>
        <end position="219"/>
    </location>
</feature>
<proteinExistence type="evidence at protein level"/>
<dbReference type="Proteomes" id="UP000007305">
    <property type="component" value="Chromosome 2"/>
</dbReference>
<feature type="compositionally biased region" description="Basic residues" evidence="1">
    <location>
        <begin position="220"/>
        <end position="238"/>
    </location>
</feature>
<accession>A0A804MWP4</accession>
<dbReference type="InParanoid" id="A0A804MWP4"/>
<dbReference type="EnsemblPlants" id="Zm00001eb117450_T001">
    <property type="protein sequence ID" value="Zm00001eb117450_P001"/>
    <property type="gene ID" value="Zm00001eb117450"/>
</dbReference>
<keyword evidence="4" id="KW-1267">Proteomics identification</keyword>
<sequence length="369" mass="38783">MNLQQEHLLFSVSRPASRPSAATTTGFQDHGLGGFQVIATDGGAGPAAPWWAAAAPQGCAAAKFPIGSPPSGGDPDLRRHELRFVHDHESSSAPAGGASSAAMAAHPELLLLDRYQYHHHGRFDLTVGQSMRHCWPSDLWRHCVLSSLLRSPSSAREGAPAAGDRGRRAGLRERQAVQRHPPAAPGARQAGGRHGPPGLREPQAVPPRVTAPARAAPGAGHRRPLPQHPEPRRRPRGRQRGEGGEAAGGGPAGGRRVPLVVGEHGGRRCHPVAQRAVAGAGLLRPAQGVTDGRASPGGGRGSLGRLLTDSWLPVCEQTAEGDAAATCVVNVSCRVADPFQTPFLLFDLTRSTDVVTVQPKIFKLIREST</sequence>
<feature type="region of interest" description="Disordered" evidence="1">
    <location>
        <begin position="174"/>
        <end position="257"/>
    </location>
</feature>
<evidence type="ECO:0000256" key="1">
    <source>
        <dbReference type="SAM" id="MobiDB-lite"/>
    </source>
</evidence>
<evidence type="ECO:0007829" key="4">
    <source>
        <dbReference type="PeptideAtlas" id="A0A804MWP4"/>
    </source>
</evidence>
<evidence type="ECO:0000313" key="2">
    <source>
        <dbReference type="EnsemblPlants" id="Zm00001eb117450_P001"/>
    </source>
</evidence>
<name>A0A804MWP4_MAIZE</name>
<evidence type="ECO:0000313" key="3">
    <source>
        <dbReference type="Proteomes" id="UP000007305"/>
    </source>
</evidence>
<keyword evidence="3" id="KW-1185">Reference proteome</keyword>
<gene>
    <name evidence="2" type="primary">LOC100284408</name>
</gene>
<dbReference type="Gramene" id="Zm00001eb117450_T001">
    <property type="protein sequence ID" value="Zm00001eb117450_P001"/>
    <property type="gene ID" value="Zm00001eb117450"/>
</dbReference>
<reference evidence="2" key="3">
    <citation type="submission" date="2021-05" db="UniProtKB">
        <authorList>
            <consortium name="EnsemblPlants"/>
        </authorList>
    </citation>
    <scope>IDENTIFICATION</scope>
    <source>
        <strain evidence="2">cv. B73</strain>
    </source>
</reference>